<dbReference type="SUPFAM" id="SSF53335">
    <property type="entry name" value="S-adenosyl-L-methionine-dependent methyltransferases"/>
    <property type="match status" value="1"/>
</dbReference>
<dbReference type="Proteomes" id="UP001549164">
    <property type="component" value="Unassembled WGS sequence"/>
</dbReference>
<dbReference type="EC" id="2.1.1.-" evidence="9"/>
<proteinExistence type="inferred from homology"/>
<feature type="domain" description="DNA methylase N-4/N-6" evidence="11">
    <location>
        <begin position="31"/>
        <end position="397"/>
    </location>
</feature>
<protein>
    <recommendedName>
        <fullName evidence="9">Methyltransferase</fullName>
        <ecNumber evidence="9">2.1.1.-</ecNumber>
    </recommendedName>
</protein>
<feature type="region of interest" description="Disordered" evidence="10">
    <location>
        <begin position="257"/>
        <end position="283"/>
    </location>
</feature>
<evidence type="ECO:0000256" key="6">
    <source>
        <dbReference type="ARBA" id="ARBA00023125"/>
    </source>
</evidence>
<dbReference type="Gene3D" id="3.40.50.150">
    <property type="entry name" value="Vaccinia Virus protein VP39"/>
    <property type="match status" value="2"/>
</dbReference>
<accession>A0ABV2IFW2</accession>
<comment type="catalytic activity">
    <reaction evidence="7">
        <text>a 2'-deoxyadenosine in DNA + S-adenosyl-L-methionine = an N(6)-methyl-2'-deoxyadenosine in DNA + S-adenosyl-L-homocysteine + H(+)</text>
        <dbReference type="Rhea" id="RHEA:15197"/>
        <dbReference type="Rhea" id="RHEA-COMP:12418"/>
        <dbReference type="Rhea" id="RHEA-COMP:12419"/>
        <dbReference type="ChEBI" id="CHEBI:15378"/>
        <dbReference type="ChEBI" id="CHEBI:57856"/>
        <dbReference type="ChEBI" id="CHEBI:59789"/>
        <dbReference type="ChEBI" id="CHEBI:90615"/>
        <dbReference type="ChEBI" id="CHEBI:90616"/>
        <dbReference type="EC" id="2.1.1.72"/>
    </reaction>
</comment>
<dbReference type="PROSITE" id="PS00093">
    <property type="entry name" value="N4_MTASE"/>
    <property type="match status" value="1"/>
</dbReference>
<dbReference type="EMBL" id="JBEPLY010000017">
    <property type="protein sequence ID" value="MET3601830.1"/>
    <property type="molecule type" value="Genomic_DNA"/>
</dbReference>
<keyword evidence="5" id="KW-0680">Restriction system</keyword>
<evidence type="ECO:0000256" key="5">
    <source>
        <dbReference type="ARBA" id="ARBA00022747"/>
    </source>
</evidence>
<dbReference type="InterPro" id="IPR017985">
    <property type="entry name" value="MeTrfase_CN4_CS"/>
</dbReference>
<evidence type="ECO:0000256" key="10">
    <source>
        <dbReference type="SAM" id="MobiDB-lite"/>
    </source>
</evidence>
<evidence type="ECO:0000256" key="4">
    <source>
        <dbReference type="ARBA" id="ARBA00022691"/>
    </source>
</evidence>
<comment type="catalytic activity">
    <reaction evidence="8">
        <text>a 2'-deoxycytidine in DNA + S-adenosyl-L-methionine = an N(4)-methyl-2'-deoxycytidine in DNA + S-adenosyl-L-homocysteine + H(+)</text>
        <dbReference type="Rhea" id="RHEA:16857"/>
        <dbReference type="Rhea" id="RHEA-COMP:11369"/>
        <dbReference type="Rhea" id="RHEA-COMP:13674"/>
        <dbReference type="ChEBI" id="CHEBI:15378"/>
        <dbReference type="ChEBI" id="CHEBI:57856"/>
        <dbReference type="ChEBI" id="CHEBI:59789"/>
        <dbReference type="ChEBI" id="CHEBI:85452"/>
        <dbReference type="ChEBI" id="CHEBI:137933"/>
        <dbReference type="EC" id="2.1.1.113"/>
    </reaction>
</comment>
<evidence type="ECO:0000256" key="8">
    <source>
        <dbReference type="ARBA" id="ARBA00049120"/>
    </source>
</evidence>
<keyword evidence="6" id="KW-0238">DNA-binding</keyword>
<dbReference type="RefSeq" id="WP_354435635.1">
    <property type="nucleotide sequence ID" value="NZ_JBEPLY010000017.1"/>
</dbReference>
<evidence type="ECO:0000256" key="9">
    <source>
        <dbReference type="RuleBase" id="RU362026"/>
    </source>
</evidence>
<dbReference type="PRINTS" id="PR00508">
    <property type="entry name" value="S21N4MTFRASE"/>
</dbReference>
<keyword evidence="2 12" id="KW-0489">Methyltransferase</keyword>
<comment type="similarity">
    <text evidence="1">Belongs to the N(4)/N(6)-methyltransferase family. N(4) subfamily.</text>
</comment>
<keyword evidence="3" id="KW-0808">Transferase</keyword>
<evidence type="ECO:0000259" key="11">
    <source>
        <dbReference type="Pfam" id="PF01555"/>
    </source>
</evidence>
<dbReference type="GO" id="GO:0032259">
    <property type="term" value="P:methylation"/>
    <property type="evidence" value="ECO:0007669"/>
    <property type="project" value="UniProtKB-KW"/>
</dbReference>
<sequence length="426" mass="46743">MADFTTFLDGRVRLFAGDCIEMMNRMEPDSVDCVVTSPPYWGLRDYGVDGQIGLEPTLAEHLEVMVAVFEAVRRVLKPTGTLWLNYGDCYATAPNGRSAADTKLAASDDRTFRDKPFSTVGGTLKPKDLCMIPNRLAIALQEAGWWVRSEIVWGKSNPMPDSSGAYRPATAHEKIFMLTKTGDGDVWRARDTGEISFFPDLSEMCALVTDAARLGPRWSRIGAYYDAGAVRVSGAAGMTGGAHGRHSLGENIPAKQRRAKVKMPDGWDTGEGGHGSRHRRGREQGKVLEVTPRHQNHINHINHTGLDELGRGEGRYLRNYEPAQLTVWHMATQAFKEAHFATFPPELAERCILAGCPKGGLVLDPFGGAGTTALVALRHGRKADLIELNPEYAAIAQRRIEADWKIVRRLPKEPDASPLALFGGAL</sequence>
<comment type="caution">
    <text evidence="12">The sequence shown here is derived from an EMBL/GenBank/DDBJ whole genome shotgun (WGS) entry which is preliminary data.</text>
</comment>
<organism evidence="12 13">
    <name type="scientific">Martelella mangrovi</name>
    <dbReference type="NCBI Taxonomy" id="1397477"/>
    <lineage>
        <taxon>Bacteria</taxon>
        <taxon>Pseudomonadati</taxon>
        <taxon>Pseudomonadota</taxon>
        <taxon>Alphaproteobacteria</taxon>
        <taxon>Hyphomicrobiales</taxon>
        <taxon>Aurantimonadaceae</taxon>
        <taxon>Martelella</taxon>
    </lineage>
</organism>
<keyword evidence="4" id="KW-0949">S-adenosyl-L-methionine</keyword>
<dbReference type="InterPro" id="IPR029063">
    <property type="entry name" value="SAM-dependent_MTases_sf"/>
</dbReference>
<evidence type="ECO:0000256" key="7">
    <source>
        <dbReference type="ARBA" id="ARBA00047942"/>
    </source>
</evidence>
<name>A0ABV2IFW2_9HYPH</name>
<evidence type="ECO:0000313" key="13">
    <source>
        <dbReference type="Proteomes" id="UP001549164"/>
    </source>
</evidence>
<dbReference type="Pfam" id="PF01555">
    <property type="entry name" value="N6_N4_Mtase"/>
    <property type="match status" value="1"/>
</dbReference>
<evidence type="ECO:0000256" key="1">
    <source>
        <dbReference type="ARBA" id="ARBA00010203"/>
    </source>
</evidence>
<dbReference type="InterPro" id="IPR002941">
    <property type="entry name" value="DNA_methylase_N4/N6"/>
</dbReference>
<dbReference type="InterPro" id="IPR001091">
    <property type="entry name" value="RM_Methyltransferase"/>
</dbReference>
<gene>
    <name evidence="12" type="ORF">ABID12_003793</name>
</gene>
<evidence type="ECO:0000313" key="12">
    <source>
        <dbReference type="EMBL" id="MET3601830.1"/>
    </source>
</evidence>
<dbReference type="GO" id="GO:0008168">
    <property type="term" value="F:methyltransferase activity"/>
    <property type="evidence" value="ECO:0007669"/>
    <property type="project" value="UniProtKB-KW"/>
</dbReference>
<keyword evidence="13" id="KW-1185">Reference proteome</keyword>
<evidence type="ECO:0000256" key="3">
    <source>
        <dbReference type="ARBA" id="ARBA00022679"/>
    </source>
</evidence>
<reference evidence="12 13" key="1">
    <citation type="submission" date="2024-06" db="EMBL/GenBank/DDBJ databases">
        <title>Genomic Encyclopedia of Type Strains, Phase IV (KMG-IV): sequencing the most valuable type-strain genomes for metagenomic binning, comparative biology and taxonomic classification.</title>
        <authorList>
            <person name="Goeker M."/>
        </authorList>
    </citation>
    <scope>NUCLEOTIDE SEQUENCE [LARGE SCALE GENOMIC DNA]</scope>
    <source>
        <strain evidence="12 13">DSM 28102</strain>
    </source>
</reference>
<evidence type="ECO:0000256" key="2">
    <source>
        <dbReference type="ARBA" id="ARBA00022603"/>
    </source>
</evidence>